<organism evidence="11 12">
    <name type="scientific">Virgibacillus xinjiangensis</name>
    <dbReference type="NCBI Taxonomy" id="393090"/>
    <lineage>
        <taxon>Bacteria</taxon>
        <taxon>Bacillati</taxon>
        <taxon>Bacillota</taxon>
        <taxon>Bacilli</taxon>
        <taxon>Bacillales</taxon>
        <taxon>Bacillaceae</taxon>
        <taxon>Virgibacillus</taxon>
    </lineage>
</organism>
<dbReference type="InterPro" id="IPR013525">
    <property type="entry name" value="ABC2_TM"/>
</dbReference>
<evidence type="ECO:0000256" key="6">
    <source>
        <dbReference type="ARBA" id="ARBA00022692"/>
    </source>
</evidence>
<evidence type="ECO:0000256" key="1">
    <source>
        <dbReference type="ARBA" id="ARBA00004429"/>
    </source>
</evidence>
<dbReference type="PANTHER" id="PTHR30413:SF8">
    <property type="entry name" value="TRANSPORT PERMEASE PROTEIN"/>
    <property type="match status" value="1"/>
</dbReference>
<evidence type="ECO:0000256" key="2">
    <source>
        <dbReference type="ARBA" id="ARBA00007783"/>
    </source>
</evidence>
<accession>A0ABV7CTX4</accession>
<evidence type="ECO:0000259" key="10">
    <source>
        <dbReference type="PROSITE" id="PS51012"/>
    </source>
</evidence>
<evidence type="ECO:0000256" key="5">
    <source>
        <dbReference type="ARBA" id="ARBA00022519"/>
    </source>
</evidence>
<keyword evidence="6 9" id="KW-0812">Transmembrane</keyword>
<keyword evidence="7 9" id="KW-1133">Transmembrane helix</keyword>
<proteinExistence type="inferred from homology"/>
<comment type="similarity">
    <text evidence="2 9">Belongs to the ABC-2 integral membrane protein family.</text>
</comment>
<feature type="domain" description="ABC transmembrane type-2" evidence="10">
    <location>
        <begin position="32"/>
        <end position="250"/>
    </location>
</feature>
<evidence type="ECO:0000256" key="8">
    <source>
        <dbReference type="ARBA" id="ARBA00023136"/>
    </source>
</evidence>
<feature type="transmembrane region" description="Helical" evidence="9">
    <location>
        <begin position="114"/>
        <end position="134"/>
    </location>
</feature>
<dbReference type="RefSeq" id="WP_390269737.1">
    <property type="nucleotide sequence ID" value="NZ_JBHRSA010000022.1"/>
</dbReference>
<feature type="transmembrane region" description="Helical" evidence="9">
    <location>
        <begin position="34"/>
        <end position="57"/>
    </location>
</feature>
<feature type="transmembrane region" description="Helical" evidence="9">
    <location>
        <begin position="140"/>
        <end position="161"/>
    </location>
</feature>
<sequence length="258" mass="29756">MKTYLQEMLKRKDLLIYLVKSGLKAEHRNSYLGYFWWLLDPLLNVLVYYFLVVIILQRGGENYPLFLVIGLVAWRCISSTINSSAKSIMRYSSIINQVYLPKSLFPLSFTMTQLFNFGFGLIVVAVFLAIFGVMPGWQLIYLPLIILVQTAFLLAVGLILAYMTVFVRDIDNVLTYVTRIFFYASPIIWEGGRLPPEYSWAVDYNPIAVIVESYRAILMHHSNPDFIGLSVIFITSLAAIVFMLYYYSKHEHKIIKAL</sequence>
<reference evidence="12" key="1">
    <citation type="journal article" date="2019" name="Int. J. Syst. Evol. Microbiol.">
        <title>The Global Catalogue of Microorganisms (GCM) 10K type strain sequencing project: providing services to taxonomists for standard genome sequencing and annotation.</title>
        <authorList>
            <consortium name="The Broad Institute Genomics Platform"/>
            <consortium name="The Broad Institute Genome Sequencing Center for Infectious Disease"/>
            <person name="Wu L."/>
            <person name="Ma J."/>
        </authorList>
    </citation>
    <scope>NUCLEOTIDE SEQUENCE [LARGE SCALE GENOMIC DNA]</scope>
    <source>
        <strain evidence="12">KCTC 13128</strain>
    </source>
</reference>
<evidence type="ECO:0000256" key="7">
    <source>
        <dbReference type="ARBA" id="ARBA00022989"/>
    </source>
</evidence>
<evidence type="ECO:0000256" key="4">
    <source>
        <dbReference type="ARBA" id="ARBA00022475"/>
    </source>
</evidence>
<dbReference type="InterPro" id="IPR047817">
    <property type="entry name" value="ABC2_TM_bact-type"/>
</dbReference>
<comment type="caution">
    <text evidence="11">The sequence shown here is derived from an EMBL/GenBank/DDBJ whole genome shotgun (WGS) entry which is preliminary data.</text>
</comment>
<dbReference type="PANTHER" id="PTHR30413">
    <property type="entry name" value="INNER MEMBRANE TRANSPORT PERMEASE"/>
    <property type="match status" value="1"/>
</dbReference>
<dbReference type="PROSITE" id="PS51012">
    <property type="entry name" value="ABC_TM2"/>
    <property type="match status" value="1"/>
</dbReference>
<keyword evidence="8 9" id="KW-0472">Membrane</keyword>
<evidence type="ECO:0000256" key="3">
    <source>
        <dbReference type="ARBA" id="ARBA00022448"/>
    </source>
</evidence>
<comment type="subcellular location">
    <subcellularLocation>
        <location evidence="1">Cell inner membrane</location>
        <topology evidence="1">Multi-pass membrane protein</topology>
    </subcellularLocation>
    <subcellularLocation>
        <location evidence="9">Cell membrane</location>
        <topology evidence="9">Multi-pass membrane protein</topology>
    </subcellularLocation>
</comment>
<gene>
    <name evidence="11" type="ORF">ACFOGI_05645</name>
</gene>
<name>A0ABV7CTX4_9BACI</name>
<keyword evidence="3 9" id="KW-0813">Transport</keyword>
<protein>
    <recommendedName>
        <fullName evidence="9">Transport permease protein</fullName>
    </recommendedName>
</protein>
<evidence type="ECO:0000313" key="11">
    <source>
        <dbReference type="EMBL" id="MFC3039728.1"/>
    </source>
</evidence>
<keyword evidence="12" id="KW-1185">Reference proteome</keyword>
<keyword evidence="5" id="KW-0997">Cell inner membrane</keyword>
<dbReference type="EMBL" id="JBHRSA010000022">
    <property type="protein sequence ID" value="MFC3039728.1"/>
    <property type="molecule type" value="Genomic_DNA"/>
</dbReference>
<dbReference type="Proteomes" id="UP001595279">
    <property type="component" value="Unassembled WGS sequence"/>
</dbReference>
<feature type="transmembrane region" description="Helical" evidence="9">
    <location>
        <begin position="226"/>
        <end position="247"/>
    </location>
</feature>
<keyword evidence="4 9" id="KW-1003">Cell membrane</keyword>
<evidence type="ECO:0000256" key="9">
    <source>
        <dbReference type="RuleBase" id="RU361157"/>
    </source>
</evidence>
<evidence type="ECO:0000313" key="12">
    <source>
        <dbReference type="Proteomes" id="UP001595279"/>
    </source>
</evidence>
<dbReference type="Pfam" id="PF01061">
    <property type="entry name" value="ABC2_membrane"/>
    <property type="match status" value="1"/>
</dbReference>
<comment type="caution">
    <text evidence="9">Lacks conserved residue(s) required for the propagation of feature annotation.</text>
</comment>